<dbReference type="Proteomes" id="UP000282321">
    <property type="component" value="Unassembled WGS sequence"/>
</dbReference>
<dbReference type="GO" id="GO:0005829">
    <property type="term" value="C:cytosol"/>
    <property type="evidence" value="ECO:0007669"/>
    <property type="project" value="TreeGrafter"/>
</dbReference>
<evidence type="ECO:0000313" key="5">
    <source>
        <dbReference type="Proteomes" id="UP000282321"/>
    </source>
</evidence>
<feature type="domain" description="RmlD-like substrate binding" evidence="3">
    <location>
        <begin position="4"/>
        <end position="276"/>
    </location>
</feature>
<dbReference type="InterPro" id="IPR005913">
    <property type="entry name" value="dTDP_dehydrorham_reduct"/>
</dbReference>
<dbReference type="CDD" id="cd05254">
    <property type="entry name" value="dTDP_HR_like_SDR_e"/>
    <property type="match status" value="1"/>
</dbReference>
<evidence type="ECO:0000259" key="3">
    <source>
        <dbReference type="Pfam" id="PF04321"/>
    </source>
</evidence>
<dbReference type="PANTHER" id="PTHR10491">
    <property type="entry name" value="DTDP-4-DEHYDRORHAMNOSE REDUCTASE"/>
    <property type="match status" value="1"/>
</dbReference>
<comment type="function">
    <text evidence="2">Catalyzes the reduction of dTDP-6-deoxy-L-lyxo-4-hexulose to yield dTDP-L-rhamnose.</text>
</comment>
<name>A0A660S9N5_UNCT6</name>
<dbReference type="Gene3D" id="3.90.25.10">
    <property type="entry name" value="UDP-galactose 4-epimerase, domain 1"/>
    <property type="match status" value="1"/>
</dbReference>
<dbReference type="NCBIfam" id="TIGR01214">
    <property type="entry name" value="rmlD"/>
    <property type="match status" value="1"/>
</dbReference>
<dbReference type="GO" id="GO:0008831">
    <property type="term" value="F:dTDP-4-dehydrorhamnose reductase activity"/>
    <property type="evidence" value="ECO:0007669"/>
    <property type="project" value="UniProtKB-EC"/>
</dbReference>
<dbReference type="InterPro" id="IPR029903">
    <property type="entry name" value="RmlD-like-bd"/>
</dbReference>
<comment type="caution">
    <text evidence="4">The sequence shown here is derived from an EMBL/GenBank/DDBJ whole genome shotgun (WGS) entry which is preliminary data.</text>
</comment>
<comment type="pathway">
    <text evidence="2">Carbohydrate biosynthesis; dTDP-L-rhamnose biosynthesis.</text>
</comment>
<evidence type="ECO:0000256" key="1">
    <source>
        <dbReference type="ARBA" id="ARBA00010944"/>
    </source>
</evidence>
<dbReference type="UniPathway" id="UPA00124"/>
<reference evidence="4 5" key="1">
    <citation type="submission" date="2018-06" db="EMBL/GenBank/DDBJ databases">
        <title>Extensive metabolic versatility and redundancy in microbially diverse, dynamic hydrothermal sediments.</title>
        <authorList>
            <person name="Dombrowski N."/>
            <person name="Teske A."/>
            <person name="Baker B.J."/>
        </authorList>
    </citation>
    <scope>NUCLEOTIDE SEQUENCE [LARGE SCALE GENOMIC DNA]</scope>
    <source>
        <strain evidence="4">B35_G9</strain>
    </source>
</reference>
<dbReference type="Pfam" id="PF04321">
    <property type="entry name" value="RmlD_sub_bind"/>
    <property type="match status" value="1"/>
</dbReference>
<proteinExistence type="inferred from homology"/>
<organism evidence="4 5">
    <name type="scientific">candidate division TA06 bacterium</name>
    <dbReference type="NCBI Taxonomy" id="2250710"/>
    <lineage>
        <taxon>Bacteria</taxon>
        <taxon>Bacteria division TA06</taxon>
    </lineage>
</organism>
<gene>
    <name evidence="4" type="primary">rfbD</name>
    <name evidence="4" type="ORF">DRP44_02780</name>
</gene>
<dbReference type="GO" id="GO:0019305">
    <property type="term" value="P:dTDP-rhamnose biosynthetic process"/>
    <property type="evidence" value="ECO:0007669"/>
    <property type="project" value="UniProtKB-UniPathway"/>
</dbReference>
<evidence type="ECO:0000313" key="4">
    <source>
        <dbReference type="EMBL" id="RKX67147.1"/>
    </source>
</evidence>
<accession>A0A660S9N5</accession>
<comment type="similarity">
    <text evidence="1 2">Belongs to the dTDP-4-dehydrorhamnose reductase family.</text>
</comment>
<keyword evidence="2 4" id="KW-0560">Oxidoreductase</keyword>
<dbReference type="PANTHER" id="PTHR10491:SF4">
    <property type="entry name" value="METHIONINE ADENOSYLTRANSFERASE 2 SUBUNIT BETA"/>
    <property type="match status" value="1"/>
</dbReference>
<sequence>MTNKVAILGGGGLLAYSVKKTFEKKYDIFSFSHYELDIANKDNYYLLDDYDIIINTAAFKDVDRCESERDKAFKVNADAPGELARYCRKKNKLLVHISTDYVFDGEKDGKYAEEEEANPVNIYGKSKLEGEKRIISETDNFLIIRVAWLFGKGKLNFVDQLIRQLLNDEIVKLVCDKWGNPTFTTTVSEAIMKLIEAGKTGIFNIVNGGCTTRYDMGIYIKDLLDVKSGRIIPVSKEEIKSVAVRPTYTCLSTKKYTAVTGEKLQNWRDVIKDYINGII</sequence>
<dbReference type="AlphaFoldDB" id="A0A660S9N5"/>
<evidence type="ECO:0000256" key="2">
    <source>
        <dbReference type="RuleBase" id="RU364082"/>
    </source>
</evidence>
<dbReference type="SUPFAM" id="SSF51735">
    <property type="entry name" value="NAD(P)-binding Rossmann-fold domains"/>
    <property type="match status" value="1"/>
</dbReference>
<keyword evidence="2" id="KW-0521">NADP</keyword>
<dbReference type="Gene3D" id="3.40.50.720">
    <property type="entry name" value="NAD(P)-binding Rossmann-like Domain"/>
    <property type="match status" value="1"/>
</dbReference>
<dbReference type="EMBL" id="QNBC01000025">
    <property type="protein sequence ID" value="RKX67147.1"/>
    <property type="molecule type" value="Genomic_DNA"/>
</dbReference>
<protein>
    <recommendedName>
        <fullName evidence="2">dTDP-4-dehydrorhamnose reductase</fullName>
        <ecNumber evidence="2">1.1.1.133</ecNumber>
    </recommendedName>
</protein>
<dbReference type="InterPro" id="IPR036291">
    <property type="entry name" value="NAD(P)-bd_dom_sf"/>
</dbReference>
<dbReference type="EC" id="1.1.1.133" evidence="2"/>